<name>A0ABN7XA47_GIGMA</name>
<feature type="non-terminal residue" evidence="1">
    <location>
        <position position="269"/>
    </location>
</feature>
<accession>A0ABN7XA47</accession>
<protein>
    <submittedName>
        <fullName evidence="1">40663_t:CDS:1</fullName>
    </submittedName>
</protein>
<dbReference type="Proteomes" id="UP000789901">
    <property type="component" value="Unassembled WGS sequence"/>
</dbReference>
<sequence>MKIQNKYPITKEFLTLLAELQKVCPGNLENIKFTDGKAEIKKNFANFNQKNLRNKKVQSFSELVDIPTDSSASITIQYDNNQHVSTCKQLQQQATPLMFSEMSECEFEASLCFGHDEKLKSQNDNDKRYCLLLLSTLQNWAFANKYPQKILLEQIENFNLVGESSTNDDNIRQVKKSKLEKEEKDPKWQKIADLLLTSGVEVSHSANQLVISENNNSIEFGDDANSIKMGLVQWKSRDDFLHLTQNRLDLEKLKHFLNLKQAYTAYKKF</sequence>
<proteinExistence type="predicted"/>
<evidence type="ECO:0000313" key="2">
    <source>
        <dbReference type="Proteomes" id="UP000789901"/>
    </source>
</evidence>
<gene>
    <name evidence="1" type="ORF">GMARGA_LOCUS39755</name>
</gene>
<comment type="caution">
    <text evidence="1">The sequence shown here is derived from an EMBL/GenBank/DDBJ whole genome shotgun (WGS) entry which is preliminary data.</text>
</comment>
<evidence type="ECO:0000313" key="1">
    <source>
        <dbReference type="EMBL" id="CAG8849521.1"/>
    </source>
</evidence>
<keyword evidence="2" id="KW-1185">Reference proteome</keyword>
<organism evidence="1 2">
    <name type="scientific">Gigaspora margarita</name>
    <dbReference type="NCBI Taxonomy" id="4874"/>
    <lineage>
        <taxon>Eukaryota</taxon>
        <taxon>Fungi</taxon>
        <taxon>Fungi incertae sedis</taxon>
        <taxon>Mucoromycota</taxon>
        <taxon>Glomeromycotina</taxon>
        <taxon>Glomeromycetes</taxon>
        <taxon>Diversisporales</taxon>
        <taxon>Gigasporaceae</taxon>
        <taxon>Gigaspora</taxon>
    </lineage>
</organism>
<dbReference type="EMBL" id="CAJVQB010096624">
    <property type="protein sequence ID" value="CAG8849521.1"/>
    <property type="molecule type" value="Genomic_DNA"/>
</dbReference>
<reference evidence="1 2" key="1">
    <citation type="submission" date="2021-06" db="EMBL/GenBank/DDBJ databases">
        <authorList>
            <person name="Kallberg Y."/>
            <person name="Tangrot J."/>
            <person name="Rosling A."/>
        </authorList>
    </citation>
    <scope>NUCLEOTIDE SEQUENCE [LARGE SCALE GENOMIC DNA]</scope>
    <source>
        <strain evidence="1 2">120-4 pot B 10/14</strain>
    </source>
</reference>